<protein>
    <submittedName>
        <fullName evidence="1">Uncharacterized protein</fullName>
    </submittedName>
</protein>
<dbReference type="Proteomes" id="UP001058974">
    <property type="component" value="Chromosome 3"/>
</dbReference>
<reference evidence="1 2" key="1">
    <citation type="journal article" date="2022" name="Nat. Genet.">
        <title>Improved pea reference genome and pan-genome highlight genomic features and evolutionary characteristics.</title>
        <authorList>
            <person name="Yang T."/>
            <person name="Liu R."/>
            <person name="Luo Y."/>
            <person name="Hu S."/>
            <person name="Wang D."/>
            <person name="Wang C."/>
            <person name="Pandey M.K."/>
            <person name="Ge S."/>
            <person name="Xu Q."/>
            <person name="Li N."/>
            <person name="Li G."/>
            <person name="Huang Y."/>
            <person name="Saxena R.K."/>
            <person name="Ji Y."/>
            <person name="Li M."/>
            <person name="Yan X."/>
            <person name="He Y."/>
            <person name="Liu Y."/>
            <person name="Wang X."/>
            <person name="Xiang C."/>
            <person name="Varshney R.K."/>
            <person name="Ding H."/>
            <person name="Gao S."/>
            <person name="Zong X."/>
        </authorList>
    </citation>
    <scope>NUCLEOTIDE SEQUENCE [LARGE SCALE GENOMIC DNA]</scope>
    <source>
        <strain evidence="1 2">cv. Zhongwan 6</strain>
    </source>
</reference>
<dbReference type="EMBL" id="JAMSHJ010000003">
    <property type="protein sequence ID" value="KAI5431745.1"/>
    <property type="molecule type" value="Genomic_DNA"/>
</dbReference>
<organism evidence="1 2">
    <name type="scientific">Pisum sativum</name>
    <name type="common">Garden pea</name>
    <name type="synonym">Lathyrus oleraceus</name>
    <dbReference type="NCBI Taxonomy" id="3888"/>
    <lineage>
        <taxon>Eukaryota</taxon>
        <taxon>Viridiplantae</taxon>
        <taxon>Streptophyta</taxon>
        <taxon>Embryophyta</taxon>
        <taxon>Tracheophyta</taxon>
        <taxon>Spermatophyta</taxon>
        <taxon>Magnoliopsida</taxon>
        <taxon>eudicotyledons</taxon>
        <taxon>Gunneridae</taxon>
        <taxon>Pentapetalae</taxon>
        <taxon>rosids</taxon>
        <taxon>fabids</taxon>
        <taxon>Fabales</taxon>
        <taxon>Fabaceae</taxon>
        <taxon>Papilionoideae</taxon>
        <taxon>50 kb inversion clade</taxon>
        <taxon>NPAAA clade</taxon>
        <taxon>Hologalegina</taxon>
        <taxon>IRL clade</taxon>
        <taxon>Fabeae</taxon>
        <taxon>Lathyrus</taxon>
    </lineage>
</organism>
<dbReference type="Gramene" id="Psat03G0578500-T1">
    <property type="protein sequence ID" value="KAI5431745.1"/>
    <property type="gene ID" value="KIW84_035785"/>
</dbReference>
<accession>A0A9D4Y709</accession>
<name>A0A9D4Y709_PEA</name>
<dbReference type="AlphaFoldDB" id="A0A9D4Y709"/>
<sequence length="104" mass="11407">MWEPDSDNDSSVALEHVKSAGIMQVREEGSGMNGVAAMRNFGATWFDRPFSSPPPVAELKHYKPPLERIGGIPESSNLPNKLLSLVLVLSPSKTWIKTSGWLSE</sequence>
<keyword evidence="2" id="KW-1185">Reference proteome</keyword>
<comment type="caution">
    <text evidence="1">The sequence shown here is derived from an EMBL/GenBank/DDBJ whole genome shotgun (WGS) entry which is preliminary data.</text>
</comment>
<gene>
    <name evidence="1" type="ORF">KIW84_035785</name>
</gene>
<proteinExistence type="predicted"/>
<evidence type="ECO:0000313" key="2">
    <source>
        <dbReference type="Proteomes" id="UP001058974"/>
    </source>
</evidence>
<evidence type="ECO:0000313" key="1">
    <source>
        <dbReference type="EMBL" id="KAI5431745.1"/>
    </source>
</evidence>